<comment type="subcellular location">
    <subcellularLocation>
        <location evidence="1">Membrane</location>
        <topology evidence="1">Lipid-anchor</topology>
    </subcellularLocation>
</comment>
<gene>
    <name evidence="10" type="ORF">DPCES_4852</name>
</gene>
<evidence type="ECO:0000256" key="5">
    <source>
        <dbReference type="ARBA" id="ARBA00023136"/>
    </source>
</evidence>
<keyword evidence="6" id="KW-0564">Palmitate</keyword>
<dbReference type="PANTHER" id="PTHR35789:SF1">
    <property type="entry name" value="SPORE GERMINATION PROTEIN B3"/>
    <property type="match status" value="1"/>
</dbReference>
<evidence type="ECO:0000313" key="10">
    <source>
        <dbReference type="EMBL" id="CDX04738.1"/>
    </source>
</evidence>
<dbReference type="RefSeq" id="WP_005808405.1">
    <property type="nucleotide sequence ID" value="NZ_CABKQQ010000010.1"/>
</dbReference>
<dbReference type="PATRIC" id="fig|49338.4.peg.5217"/>
<keyword evidence="4" id="KW-0732">Signal</keyword>
<sequence length="389" mass="43630">MKSRKYLIVIFLMCTPLILNITGCWNQRELNSLAIVMGLGIDKAQEPNQIQVTAQIANPKALKSSSLGGPDSQAFWNIQNTGDTLFSILRDFTHESNRKLYFPHIQVLILGRDYAEEGIQKELDFFARDHETRLNIWLVVSEGNARDVLNIKPVIDRIPAINISKLLDDQDPNSQTSTSQLNDFLSDLISPTTAPTAPLVEIIRKGGNESLQVKGTAVFKGDKLVGELNKYETRGLLWARDEVKSGIIDVECPECGSKVSLEIIDSKTKVSAEIVDNQVVMKVYIQEKGALAAQYCAENLRTKEKVAAIERNKAAAIQDEVLAAFKKAQELNADIFGFGEVVRKKHLKEWKNMQEHWDEIFPEIIVEVTVDASIERSGRIHYPPVTDKE</sequence>
<dbReference type="Pfam" id="PF05504">
    <property type="entry name" value="Spore_GerAC"/>
    <property type="match status" value="1"/>
</dbReference>
<dbReference type="InterPro" id="IPR038501">
    <property type="entry name" value="Spore_GerAC_C_sf"/>
</dbReference>
<dbReference type="GO" id="GO:0016020">
    <property type="term" value="C:membrane"/>
    <property type="evidence" value="ECO:0007669"/>
    <property type="project" value="UniProtKB-SubCell"/>
</dbReference>
<dbReference type="EMBL" id="LK996017">
    <property type="protein sequence ID" value="CDX04738.1"/>
    <property type="molecule type" value="Genomic_DNA"/>
</dbReference>
<evidence type="ECO:0000256" key="4">
    <source>
        <dbReference type="ARBA" id="ARBA00022729"/>
    </source>
</evidence>
<dbReference type="InterPro" id="IPR008844">
    <property type="entry name" value="Spore_GerAC-like"/>
</dbReference>
<comment type="similarity">
    <text evidence="2">Belongs to the GerABKC lipoprotein family.</text>
</comment>
<evidence type="ECO:0000256" key="6">
    <source>
        <dbReference type="ARBA" id="ARBA00023139"/>
    </source>
</evidence>
<evidence type="ECO:0000256" key="1">
    <source>
        <dbReference type="ARBA" id="ARBA00004635"/>
    </source>
</evidence>
<dbReference type="NCBIfam" id="TIGR02887">
    <property type="entry name" value="spore_ger_x_C"/>
    <property type="match status" value="1"/>
</dbReference>
<evidence type="ECO:0000259" key="8">
    <source>
        <dbReference type="Pfam" id="PF05504"/>
    </source>
</evidence>
<dbReference type="GO" id="GO:0009847">
    <property type="term" value="P:spore germination"/>
    <property type="evidence" value="ECO:0007669"/>
    <property type="project" value="InterPro"/>
</dbReference>
<protein>
    <submittedName>
        <fullName evidence="10">Spore germination protein KC</fullName>
    </submittedName>
</protein>
<keyword evidence="7" id="KW-0449">Lipoprotein</keyword>
<evidence type="ECO:0000256" key="7">
    <source>
        <dbReference type="ARBA" id="ARBA00023288"/>
    </source>
</evidence>
<feature type="domain" description="Spore germination GerAC-like C-terminal" evidence="8">
    <location>
        <begin position="214"/>
        <end position="378"/>
    </location>
</feature>
<keyword evidence="5" id="KW-0472">Membrane</keyword>
<dbReference type="InterPro" id="IPR046953">
    <property type="entry name" value="Spore_GerAC-like_C"/>
</dbReference>
<proteinExistence type="inferred from homology"/>
<organism evidence="10">
    <name type="scientific">Desulfitobacterium hafniense</name>
    <name type="common">Desulfitobacterium frappieri</name>
    <dbReference type="NCBI Taxonomy" id="49338"/>
    <lineage>
        <taxon>Bacteria</taxon>
        <taxon>Bacillati</taxon>
        <taxon>Bacillota</taxon>
        <taxon>Clostridia</taxon>
        <taxon>Eubacteriales</taxon>
        <taxon>Desulfitobacteriaceae</taxon>
        <taxon>Desulfitobacterium</taxon>
    </lineage>
</organism>
<name>A0A098B775_DESHA</name>
<evidence type="ECO:0000256" key="3">
    <source>
        <dbReference type="ARBA" id="ARBA00022544"/>
    </source>
</evidence>
<dbReference type="Gene3D" id="3.30.300.210">
    <property type="entry name" value="Nutrient germinant receptor protein C, domain 3"/>
    <property type="match status" value="1"/>
</dbReference>
<evidence type="ECO:0000259" key="9">
    <source>
        <dbReference type="Pfam" id="PF25198"/>
    </source>
</evidence>
<reference evidence="10" key="1">
    <citation type="submission" date="2014-07" db="EMBL/GenBank/DDBJ databases">
        <authorList>
            <person name="Hornung V.Bastian."/>
        </authorList>
    </citation>
    <scope>NUCLEOTIDE SEQUENCE</scope>
    <source>
        <strain evidence="10">PCE-S</strain>
    </source>
</reference>
<dbReference type="AlphaFoldDB" id="A0A098B775"/>
<dbReference type="Pfam" id="PF25198">
    <property type="entry name" value="Spore_GerAC_N"/>
    <property type="match status" value="1"/>
</dbReference>
<dbReference type="PANTHER" id="PTHR35789">
    <property type="entry name" value="SPORE GERMINATION PROTEIN B3"/>
    <property type="match status" value="1"/>
</dbReference>
<evidence type="ECO:0000256" key="2">
    <source>
        <dbReference type="ARBA" id="ARBA00007886"/>
    </source>
</evidence>
<keyword evidence="3" id="KW-0309">Germination</keyword>
<dbReference type="InterPro" id="IPR057336">
    <property type="entry name" value="GerAC_N"/>
</dbReference>
<dbReference type="Gene3D" id="6.20.190.10">
    <property type="entry name" value="Nutrient germinant receptor protein C, domain 1"/>
    <property type="match status" value="1"/>
</dbReference>
<feature type="domain" description="Spore germination protein N-terminal" evidence="9">
    <location>
        <begin position="26"/>
        <end position="202"/>
    </location>
</feature>
<accession>A0A098B775</accession>